<comment type="caution">
    <text evidence="9">The sequence shown here is derived from an EMBL/GenBank/DDBJ whole genome shotgun (WGS) entry which is preliminary data.</text>
</comment>
<evidence type="ECO:0000259" key="8">
    <source>
        <dbReference type="SMART" id="SM00922"/>
    </source>
</evidence>
<dbReference type="NCBIfam" id="TIGR00173">
    <property type="entry name" value="menD"/>
    <property type="match status" value="1"/>
</dbReference>
<dbReference type="InterPro" id="IPR032264">
    <property type="entry name" value="MenD_middle"/>
</dbReference>
<gene>
    <name evidence="9" type="ORF">BVC80_9011g48</name>
</gene>
<dbReference type="Gene3D" id="3.40.50.970">
    <property type="match status" value="2"/>
</dbReference>
<evidence type="ECO:0000256" key="1">
    <source>
        <dbReference type="ARBA" id="ARBA00022428"/>
    </source>
</evidence>
<dbReference type="InterPro" id="IPR011766">
    <property type="entry name" value="TPP_enzyme_TPP-bd"/>
</dbReference>
<dbReference type="InterPro" id="IPR013342">
    <property type="entry name" value="Mandelate_racemase_C"/>
</dbReference>
<dbReference type="NCBIfam" id="TIGR01927">
    <property type="entry name" value="menC_gam_Gplu"/>
    <property type="match status" value="1"/>
</dbReference>
<dbReference type="NCBIfam" id="TIGR03695">
    <property type="entry name" value="menH_SHCHC"/>
    <property type="match status" value="1"/>
</dbReference>
<dbReference type="InterPro" id="IPR029017">
    <property type="entry name" value="Enolase-like_N"/>
</dbReference>
<organism evidence="9 10">
    <name type="scientific">Macleaya cordata</name>
    <name type="common">Five-seeded plume-poppy</name>
    <name type="synonym">Bocconia cordata</name>
    <dbReference type="NCBI Taxonomy" id="56857"/>
    <lineage>
        <taxon>Eukaryota</taxon>
        <taxon>Viridiplantae</taxon>
        <taxon>Streptophyta</taxon>
        <taxon>Embryophyta</taxon>
        <taxon>Tracheophyta</taxon>
        <taxon>Spermatophyta</taxon>
        <taxon>Magnoliopsida</taxon>
        <taxon>Ranunculales</taxon>
        <taxon>Papaveraceae</taxon>
        <taxon>Papaveroideae</taxon>
        <taxon>Macleaya</taxon>
    </lineage>
</organism>
<dbReference type="Pfam" id="PF00561">
    <property type="entry name" value="Abhydrolase_1"/>
    <property type="match status" value="1"/>
</dbReference>
<evidence type="ECO:0000256" key="5">
    <source>
        <dbReference type="ARBA" id="ARBA00023052"/>
    </source>
</evidence>
<dbReference type="InterPro" id="IPR022485">
    <property type="entry name" value="SHCHC_synthase_MenH"/>
</dbReference>
<evidence type="ECO:0000313" key="9">
    <source>
        <dbReference type="EMBL" id="OVA12536.1"/>
    </source>
</evidence>
<dbReference type="OMA" id="YSMEMIA"/>
<keyword evidence="5" id="KW-0786">Thiamine pyrophosphate</keyword>
<dbReference type="InterPro" id="IPR000073">
    <property type="entry name" value="AB_hydrolase_1"/>
</dbReference>
<keyword evidence="1" id="KW-0474">Menaquinone biosynthesis</keyword>
<dbReference type="InterPro" id="IPR029061">
    <property type="entry name" value="THDP-binding"/>
</dbReference>
<dbReference type="InParanoid" id="A0A200QPY3"/>
<sequence length="1653" mass="183708">MDLGGGIDGLLGTDDSELLPVELSHTRTLPSALTLDHGLIKIKDEIDKLKLNPPPRSKSGVLRFQVAVPPNPKARSWLCSQPQSLEVFPQFYLSKADPDNPTLDSSLTSGVLGLSGIGAAVYFSCFSSSSSSYLQIVVRCFCRYFSVDSPQIRAYGFVGINFDMEASSMRHETGAFYFFIPQIELDEYGSSSLLAATLAWDDASLCNINKAIRSMELSLYQAMNHFPSSEKIYQNKFVNSALKLVDVEMVNINVHSQVGEDLDSTQLQLEGAKKSSQFYFRLSPTIALTSKMLDRLGEKSRSLQGSANINAVWASLIIEECTRVGLTYFCIAPGARSSPLTVAACSHPLTTCISCFDERSLAFHAVGYARGSYRPAVVITTSGTAVSNLYPAVVEASQDSVPLLLLTADRPPEVHDAGANQAINQVNHFGSFARYSFSLPPPTDDIPARMVLTTIDSAVHWATHAPYGPVHINCPFREPLEDTPQEWSLSCLKGLDFWISSTDPFTKYIRMQHPHACVDIRGQIAEVVKLIQSANKGILLIGAMHTENEMWAALLLAKHLSWPTVADILSSLRFRKVLTSFSEIDGKLLFVDHLDHALLSDSVRGWAHADVIIQIGSRITSKRINQMIEVCSPCSFILVDKHPYRYDPSHIVTHRIQSSITEFADCLLKVHFPRMTTKWRDFLQALNRMVAWEIAFQIQSECSLTEPHVAHILSEALPSDAALFVGNSMVIRDADMYGRGWTKPIINIEPIISSRELPCFGIRVAGNRGANGIDGLLSTAIGFAVGCNKRVFCIVGDISFLHDTNGLAILNQRTRRKPMTILVVNNHGGAIFSLVPIADKTQPSILKQYFYSSHNMSIGKLCEAHSVNHLSARTKVELQKALLISEQAKTDCIIEVESCIEDNARFHRFHYCFNPNVQNMSKRINFTHFSNLISVRIQLSAPPTSTPLGDKPARFYREGFILSLYLNDGNVGFGEVAPLEIHKESLQDVEEQLRFLLHVIQGAKISYFLPLLKGSFSSWIWENLGLPPHSISPSVRCGLEMAILNVIASRQGCSLSNLLLSHESSTPKTQLHESEDKTKRSSGVQICALIDSNGTPEEVAHIAAKLVEEGFTTIKLKVARRENPFEDAAVIQVVRKKVGLQIKLRADANRNWTYEEACQFASCVKFCDLQYIEEPVHLEDDFIKFCEETGLPVALDETVNNIQGDPLSRLEKFLHQGIVAVVIKPSVVGGFENAAFIAKWAQQQNKMAVVSATFESTLSLSAYVQFSHYLDLQHIEICRLKNKELCQPEAHGLGTYRWLREDVTTEPLKILGRPYSDVVEASLEDAAHVLENFKINHKTIQRSYTGEQVRTYQVKVDHEDYTASLKVHETGIETDADTNVLVFLHGFLGTGEDWSSVMKALSSSARCISIDLPGHGGSKIQYHGNNKARQESTMSSEIISDLLCQLIRIITNTKVVIIGYSMGARIALYMALRCSDQINGAVVISGSPGMKGDEGRRSRMAQDDARAHFLTEHGLHFFLDTWYAGELWKSLRSHPHFEQIVSNRVQHDDVHALAKALSGLSIGRQTSLWEELNQCKKPLLFVVGEKDAKFKKIAQQMCHEINFSSRNISKETQNMVEVPDCGHAVHLENPLSLITAVSLFLRKLDMLKSTSSL</sequence>
<dbReference type="PANTHER" id="PTHR42916">
    <property type="entry name" value="2-SUCCINYL-5-ENOLPYRUVYL-6-HYDROXY-3-CYCLOHEXENE-1-CARBOXYLATE SYNTHASE"/>
    <property type="match status" value="1"/>
</dbReference>
<dbReference type="SUPFAM" id="SSF54826">
    <property type="entry name" value="Enolase N-terminal domain-like"/>
    <property type="match status" value="1"/>
</dbReference>
<dbReference type="OrthoDB" id="8119704at2759"/>
<dbReference type="InterPro" id="IPR029035">
    <property type="entry name" value="DHS-like_NAD/FAD-binding_dom"/>
</dbReference>
<dbReference type="InterPro" id="IPR029065">
    <property type="entry name" value="Enolase_C-like"/>
</dbReference>
<dbReference type="SUPFAM" id="SSF53474">
    <property type="entry name" value="alpha/beta-Hydrolases"/>
    <property type="match status" value="1"/>
</dbReference>
<dbReference type="GO" id="GO:0030976">
    <property type="term" value="F:thiamine pyrophosphate binding"/>
    <property type="evidence" value="ECO:0007669"/>
    <property type="project" value="InterPro"/>
</dbReference>
<dbReference type="GO" id="GO:0046872">
    <property type="term" value="F:metal ion binding"/>
    <property type="evidence" value="ECO:0007669"/>
    <property type="project" value="UniProtKB-KW"/>
</dbReference>
<dbReference type="GO" id="GO:0009063">
    <property type="term" value="P:amino acid catabolic process"/>
    <property type="evidence" value="ECO:0007669"/>
    <property type="project" value="InterPro"/>
</dbReference>
<dbReference type="PANTHER" id="PTHR42916:SF1">
    <property type="entry name" value="PROTEIN PHYLLO, CHLOROPLASTIC"/>
    <property type="match status" value="1"/>
</dbReference>
<keyword evidence="2" id="KW-0808">Transferase</keyword>
<dbReference type="Pfam" id="PF16582">
    <property type="entry name" value="TPP_enzyme_M_2"/>
    <property type="match status" value="1"/>
</dbReference>
<accession>A0A200QPY3</accession>
<evidence type="ECO:0000313" key="10">
    <source>
        <dbReference type="Proteomes" id="UP000195402"/>
    </source>
</evidence>
<dbReference type="SUPFAM" id="SSF52518">
    <property type="entry name" value="Thiamin diphosphate-binding fold (THDP-binding)"/>
    <property type="match status" value="2"/>
</dbReference>
<dbReference type="SFLD" id="SFLDF00009">
    <property type="entry name" value="o-succinylbenzoate_synthase"/>
    <property type="match status" value="1"/>
</dbReference>
<dbReference type="Proteomes" id="UP000195402">
    <property type="component" value="Unassembled WGS sequence"/>
</dbReference>
<dbReference type="Gene3D" id="3.30.390.10">
    <property type="entry name" value="Enolase-like, N-terminal domain"/>
    <property type="match status" value="1"/>
</dbReference>
<evidence type="ECO:0000256" key="2">
    <source>
        <dbReference type="ARBA" id="ARBA00022679"/>
    </source>
</evidence>
<dbReference type="InterPro" id="IPR036849">
    <property type="entry name" value="Enolase-like_C_sf"/>
</dbReference>
<proteinExistence type="inferred from homology"/>
<keyword evidence="3" id="KW-0479">Metal-binding</keyword>
<evidence type="ECO:0000256" key="3">
    <source>
        <dbReference type="ARBA" id="ARBA00022723"/>
    </source>
</evidence>
<feature type="domain" description="Mandelate racemase/muconate lactonizing enzyme C-terminal" evidence="8">
    <location>
        <begin position="1096"/>
        <end position="1192"/>
    </location>
</feature>
<dbReference type="SFLD" id="SFLDS00001">
    <property type="entry name" value="Enolase"/>
    <property type="match status" value="1"/>
</dbReference>
<dbReference type="GO" id="GO:0070204">
    <property type="term" value="F:2-succinyl-5-enolpyruvyl-6-hydroxy-3-cyclohexene-1-carboxylic-acid synthase activity"/>
    <property type="evidence" value="ECO:0007669"/>
    <property type="project" value="InterPro"/>
</dbReference>
<dbReference type="InterPro" id="IPR012001">
    <property type="entry name" value="Thiamin_PyroP_enz_TPP-bd_dom"/>
</dbReference>
<keyword evidence="7" id="KW-0456">Lyase</keyword>
<keyword evidence="6" id="KW-0464">Manganese</keyword>
<dbReference type="InterPro" id="IPR018110">
    <property type="entry name" value="Mandel_Rmase/mucon_lact_enz_CS"/>
</dbReference>
<dbReference type="Gene3D" id="3.40.50.1220">
    <property type="entry name" value="TPP-binding domain"/>
    <property type="match status" value="1"/>
</dbReference>
<dbReference type="SFLD" id="SFLDG00180">
    <property type="entry name" value="muconate_cycloisomerase"/>
    <property type="match status" value="1"/>
</dbReference>
<dbReference type="Gene3D" id="3.20.20.120">
    <property type="entry name" value="Enolase-like C-terminal domain"/>
    <property type="match status" value="1"/>
</dbReference>
<dbReference type="Pfam" id="PF02776">
    <property type="entry name" value="TPP_enzyme_N"/>
    <property type="match status" value="1"/>
</dbReference>
<dbReference type="Pfam" id="PF02775">
    <property type="entry name" value="TPP_enzyme_C"/>
    <property type="match status" value="1"/>
</dbReference>
<keyword evidence="10" id="KW-1185">Reference proteome</keyword>
<dbReference type="GO" id="GO:0009234">
    <property type="term" value="P:menaquinone biosynthetic process"/>
    <property type="evidence" value="ECO:0007669"/>
    <property type="project" value="UniProtKB-KW"/>
</dbReference>
<name>A0A200QPY3_MACCD</name>
<dbReference type="Pfam" id="PF13378">
    <property type="entry name" value="MR_MLE_C"/>
    <property type="match status" value="1"/>
</dbReference>
<evidence type="ECO:0000256" key="6">
    <source>
        <dbReference type="ARBA" id="ARBA00023211"/>
    </source>
</evidence>
<dbReference type="Gene3D" id="3.40.50.1820">
    <property type="entry name" value="alpha/beta hydrolase"/>
    <property type="match status" value="1"/>
</dbReference>
<dbReference type="InterPro" id="IPR029058">
    <property type="entry name" value="AB_hydrolase_fold"/>
</dbReference>
<dbReference type="EMBL" id="MVGT01001376">
    <property type="protein sequence ID" value="OVA12536.1"/>
    <property type="molecule type" value="Genomic_DNA"/>
</dbReference>
<dbReference type="CDD" id="cd07037">
    <property type="entry name" value="TPP_PYR_MenD"/>
    <property type="match status" value="1"/>
</dbReference>
<dbReference type="PROSITE" id="PS00909">
    <property type="entry name" value="MR_MLE_2"/>
    <property type="match status" value="1"/>
</dbReference>
<protein>
    <submittedName>
        <fullName evidence="9">Thiamine pyrophosphate enzyme</fullName>
    </submittedName>
</protein>
<dbReference type="SMART" id="SM00922">
    <property type="entry name" value="MR_MLE"/>
    <property type="match status" value="1"/>
</dbReference>
<dbReference type="SUPFAM" id="SSF51604">
    <property type="entry name" value="Enolase C-terminal domain-like"/>
    <property type="match status" value="1"/>
</dbReference>
<dbReference type="FunCoup" id="A0A200QPY3">
    <property type="interactions" value="1046"/>
</dbReference>
<reference evidence="9 10" key="1">
    <citation type="journal article" date="2017" name="Mol. Plant">
        <title>The Genome of Medicinal Plant Macleaya cordata Provides New Insights into Benzylisoquinoline Alkaloids Metabolism.</title>
        <authorList>
            <person name="Liu X."/>
            <person name="Liu Y."/>
            <person name="Huang P."/>
            <person name="Ma Y."/>
            <person name="Qing Z."/>
            <person name="Tang Q."/>
            <person name="Cao H."/>
            <person name="Cheng P."/>
            <person name="Zheng Y."/>
            <person name="Yuan Z."/>
            <person name="Zhou Y."/>
            <person name="Liu J."/>
            <person name="Tang Z."/>
            <person name="Zhuo Y."/>
            <person name="Zhang Y."/>
            <person name="Yu L."/>
            <person name="Huang J."/>
            <person name="Yang P."/>
            <person name="Peng Q."/>
            <person name="Zhang J."/>
            <person name="Jiang W."/>
            <person name="Zhang Z."/>
            <person name="Lin K."/>
            <person name="Ro D.K."/>
            <person name="Chen X."/>
            <person name="Xiong X."/>
            <person name="Shang Y."/>
            <person name="Huang S."/>
            <person name="Zeng J."/>
        </authorList>
    </citation>
    <scope>NUCLEOTIDE SEQUENCE [LARGE SCALE GENOMIC DNA]</scope>
    <source>
        <strain evidence="10">cv. BLH2017</strain>
        <tissue evidence="9">Root</tissue>
    </source>
</reference>
<dbReference type="GO" id="GO:0070205">
    <property type="term" value="F:2-succinyl-6-hydroxy-2,4-cyclohexadiene-1-carboxylate synthase activity"/>
    <property type="evidence" value="ECO:0007669"/>
    <property type="project" value="InterPro"/>
</dbReference>
<dbReference type="SUPFAM" id="SSF52467">
    <property type="entry name" value="DHS-like NAD/FAD-binding domain"/>
    <property type="match status" value="1"/>
</dbReference>
<keyword evidence="4" id="KW-0460">Magnesium</keyword>
<dbReference type="STRING" id="56857.A0A200QPY3"/>
<evidence type="ECO:0000256" key="4">
    <source>
        <dbReference type="ARBA" id="ARBA00022842"/>
    </source>
</evidence>
<evidence type="ECO:0000256" key="7">
    <source>
        <dbReference type="ARBA" id="ARBA00023239"/>
    </source>
</evidence>
<dbReference type="HAMAP" id="MF_01659">
    <property type="entry name" value="MenD"/>
    <property type="match status" value="1"/>
</dbReference>
<dbReference type="CDD" id="cd02009">
    <property type="entry name" value="TPP_SHCHC_synthase"/>
    <property type="match status" value="1"/>
</dbReference>
<dbReference type="HAMAP" id="MF_01660">
    <property type="entry name" value="MenH"/>
    <property type="match status" value="1"/>
</dbReference>
<dbReference type="InterPro" id="IPR004433">
    <property type="entry name" value="MenaQ_synth_MenD"/>
</dbReference>